<evidence type="ECO:0000313" key="3">
    <source>
        <dbReference type="EMBL" id="KAH7638093.1"/>
    </source>
</evidence>
<dbReference type="EMBL" id="SDOV01000008">
    <property type="protein sequence ID" value="KAH7638093.1"/>
    <property type="molecule type" value="Genomic_DNA"/>
</dbReference>
<evidence type="ECO:0000256" key="1">
    <source>
        <dbReference type="SAM" id="Coils"/>
    </source>
</evidence>
<proteinExistence type="predicted"/>
<accession>A0A9D4SDW6</accession>
<feature type="compositionally biased region" description="Acidic residues" evidence="2">
    <location>
        <begin position="7"/>
        <end position="18"/>
    </location>
</feature>
<dbReference type="AlphaFoldDB" id="A0A9D4SDW6"/>
<protein>
    <submittedName>
        <fullName evidence="3">Uncharacterized protein</fullName>
    </submittedName>
</protein>
<sequence length="180" mass="21348">MNPHDNIDDDDNDDDDAPVEVSKKFSEQQARENFKQEKLAKNFIDEKLKQKRRRELERNVEQKKMKIEKLPEDFLKEIETEYSAVTEMPDKNIRKVDPTILKKNKREKKKLAKSKTVTTQTTKYEILSLDELIETAKAPIIQTNACNFREQILFDKNKNCRRSSRKMMAIRQKIRACSKK</sequence>
<feature type="coiled-coil region" evidence="1">
    <location>
        <begin position="46"/>
        <end position="73"/>
    </location>
</feature>
<organism evidence="3">
    <name type="scientific">Dermatophagoides farinae</name>
    <name type="common">American house dust mite</name>
    <dbReference type="NCBI Taxonomy" id="6954"/>
    <lineage>
        <taxon>Eukaryota</taxon>
        <taxon>Metazoa</taxon>
        <taxon>Ecdysozoa</taxon>
        <taxon>Arthropoda</taxon>
        <taxon>Chelicerata</taxon>
        <taxon>Arachnida</taxon>
        <taxon>Acari</taxon>
        <taxon>Acariformes</taxon>
        <taxon>Sarcoptiformes</taxon>
        <taxon>Astigmata</taxon>
        <taxon>Psoroptidia</taxon>
        <taxon>Analgoidea</taxon>
        <taxon>Pyroglyphidae</taxon>
        <taxon>Dermatophagoidinae</taxon>
        <taxon>Dermatophagoides</taxon>
    </lineage>
</organism>
<name>A0A9D4SDW6_DERFA</name>
<dbReference type="OrthoDB" id="6513098at2759"/>
<feature type="compositionally biased region" description="Basic and acidic residues" evidence="2">
    <location>
        <begin position="21"/>
        <end position="37"/>
    </location>
</feature>
<gene>
    <name evidence="3" type="ORF">HUG17_9198</name>
</gene>
<reference evidence="3" key="1">
    <citation type="submission" date="2020-06" db="EMBL/GenBank/DDBJ databases">
        <authorList>
            <person name="Ji K."/>
            <person name="Li J."/>
        </authorList>
    </citation>
    <scope>NUCLEOTIDE SEQUENCE</scope>
    <source>
        <strain evidence="3">JKM2019</strain>
        <tissue evidence="3">Whole body</tissue>
    </source>
</reference>
<comment type="caution">
    <text evidence="3">The sequence shown here is derived from an EMBL/GenBank/DDBJ whole genome shotgun (WGS) entry which is preliminary data.</text>
</comment>
<dbReference type="Proteomes" id="UP000828236">
    <property type="component" value="Unassembled WGS sequence"/>
</dbReference>
<evidence type="ECO:0000256" key="2">
    <source>
        <dbReference type="SAM" id="MobiDB-lite"/>
    </source>
</evidence>
<reference evidence="3" key="2">
    <citation type="journal article" date="2021" name="World Allergy Organ. J.">
        <title>Chromosome-level assembly of Dermatophagoides farinae genome and transcriptome reveals two novel allergens Der f 37 and Der f 39.</title>
        <authorList>
            <person name="Chen J."/>
            <person name="Cai Z."/>
            <person name="Fan D."/>
            <person name="Hu J."/>
            <person name="Hou Y."/>
            <person name="He Y."/>
            <person name="Zhang Z."/>
            <person name="Zhao Z."/>
            <person name="Gao P."/>
            <person name="Hu W."/>
            <person name="Sun J."/>
            <person name="Li J."/>
            <person name="Ji K."/>
        </authorList>
    </citation>
    <scope>NUCLEOTIDE SEQUENCE</scope>
    <source>
        <strain evidence="3">JKM2019</strain>
    </source>
</reference>
<feature type="region of interest" description="Disordered" evidence="2">
    <location>
        <begin position="1"/>
        <end position="37"/>
    </location>
</feature>
<keyword evidence="1" id="KW-0175">Coiled coil</keyword>